<organism evidence="9 10">
    <name type="scientific">Desulfuribacillus alkaliarsenatis</name>
    <dbReference type="NCBI Taxonomy" id="766136"/>
    <lineage>
        <taxon>Bacteria</taxon>
        <taxon>Bacillati</taxon>
        <taxon>Bacillota</taxon>
        <taxon>Desulfuribacillia</taxon>
        <taxon>Desulfuribacillales</taxon>
        <taxon>Desulfuribacillaceae</taxon>
        <taxon>Desulfuribacillus</taxon>
    </lineage>
</organism>
<feature type="transmembrane region" description="Helical" evidence="8">
    <location>
        <begin position="151"/>
        <end position="172"/>
    </location>
</feature>
<keyword evidence="5 8" id="KW-0812">Transmembrane</keyword>
<comment type="subcellular location">
    <subcellularLocation>
        <location evidence="1">Cell membrane</location>
        <topology evidence="1">Multi-pass membrane protein</topology>
    </subcellularLocation>
</comment>
<dbReference type="InterPro" id="IPR000522">
    <property type="entry name" value="ABC_transptr_permease_BtuC"/>
</dbReference>
<evidence type="ECO:0000256" key="1">
    <source>
        <dbReference type="ARBA" id="ARBA00004651"/>
    </source>
</evidence>
<feature type="transmembrane region" description="Helical" evidence="8">
    <location>
        <begin position="12"/>
        <end position="32"/>
    </location>
</feature>
<evidence type="ECO:0000313" key="10">
    <source>
        <dbReference type="Proteomes" id="UP000094296"/>
    </source>
</evidence>
<dbReference type="InterPro" id="IPR037294">
    <property type="entry name" value="ABC_BtuC-like"/>
</dbReference>
<evidence type="ECO:0000256" key="2">
    <source>
        <dbReference type="ARBA" id="ARBA00007935"/>
    </source>
</evidence>
<gene>
    <name evidence="9" type="ORF">BHF68_04085</name>
</gene>
<keyword evidence="4" id="KW-1003">Cell membrane</keyword>
<dbReference type="AlphaFoldDB" id="A0A1E5G2U7"/>
<keyword evidence="6 8" id="KW-1133">Transmembrane helix</keyword>
<proteinExistence type="inferred from homology"/>
<evidence type="ECO:0000313" key="9">
    <source>
        <dbReference type="EMBL" id="OEF97396.1"/>
    </source>
</evidence>
<evidence type="ECO:0000256" key="4">
    <source>
        <dbReference type="ARBA" id="ARBA00022475"/>
    </source>
</evidence>
<name>A0A1E5G2U7_9FIRM</name>
<dbReference type="OrthoDB" id="9811721at2"/>
<dbReference type="GO" id="GO:0005886">
    <property type="term" value="C:plasma membrane"/>
    <property type="evidence" value="ECO:0007669"/>
    <property type="project" value="UniProtKB-SubCell"/>
</dbReference>
<dbReference type="Gene3D" id="1.10.3470.10">
    <property type="entry name" value="ABC transporter involved in vitamin B12 uptake, BtuC"/>
    <property type="match status" value="1"/>
</dbReference>
<feature type="transmembrane region" description="Helical" evidence="8">
    <location>
        <begin position="64"/>
        <end position="81"/>
    </location>
</feature>
<comment type="similarity">
    <text evidence="2">Belongs to the binding-protein-dependent transport system permease family. FecCD subfamily.</text>
</comment>
<dbReference type="Pfam" id="PF01032">
    <property type="entry name" value="FecCD"/>
    <property type="match status" value="1"/>
</dbReference>
<feature type="transmembrane region" description="Helical" evidence="8">
    <location>
        <begin position="120"/>
        <end position="139"/>
    </location>
</feature>
<feature type="transmembrane region" description="Helical" evidence="8">
    <location>
        <begin position="93"/>
        <end position="114"/>
    </location>
</feature>
<dbReference type="Proteomes" id="UP000094296">
    <property type="component" value="Unassembled WGS sequence"/>
</dbReference>
<dbReference type="PANTHER" id="PTHR30472:SF65">
    <property type="entry name" value="SIDEROPHORE TRANSPORT SYSTEM PERMEASE PROTEIN YFIZ-RELATED"/>
    <property type="match status" value="1"/>
</dbReference>
<dbReference type="PANTHER" id="PTHR30472">
    <property type="entry name" value="FERRIC ENTEROBACTIN TRANSPORT SYSTEM PERMEASE PROTEIN"/>
    <property type="match status" value="1"/>
</dbReference>
<dbReference type="FunFam" id="1.10.3470.10:FF:000001">
    <property type="entry name" value="Vitamin B12 ABC transporter permease BtuC"/>
    <property type="match status" value="1"/>
</dbReference>
<dbReference type="RefSeq" id="WP_069642794.1">
    <property type="nucleotide sequence ID" value="NZ_MIJE01000011.1"/>
</dbReference>
<dbReference type="STRING" id="766136.BHF68_04085"/>
<dbReference type="SUPFAM" id="SSF81345">
    <property type="entry name" value="ABC transporter involved in vitamin B12 uptake, BtuC"/>
    <property type="match status" value="1"/>
</dbReference>
<feature type="transmembrane region" description="Helical" evidence="8">
    <location>
        <begin position="281"/>
        <end position="302"/>
    </location>
</feature>
<comment type="caution">
    <text evidence="9">The sequence shown here is derived from an EMBL/GenBank/DDBJ whole genome shotgun (WGS) entry which is preliminary data.</text>
</comment>
<dbReference type="EMBL" id="MIJE01000011">
    <property type="protein sequence ID" value="OEF97396.1"/>
    <property type="molecule type" value="Genomic_DNA"/>
</dbReference>
<dbReference type="CDD" id="cd06550">
    <property type="entry name" value="TM_ABC_iron-siderophores_like"/>
    <property type="match status" value="1"/>
</dbReference>
<feature type="transmembrane region" description="Helical" evidence="8">
    <location>
        <begin position="199"/>
        <end position="223"/>
    </location>
</feature>
<keyword evidence="10" id="KW-1185">Reference proteome</keyword>
<evidence type="ECO:0000256" key="5">
    <source>
        <dbReference type="ARBA" id="ARBA00022692"/>
    </source>
</evidence>
<reference evidence="9 10" key="1">
    <citation type="submission" date="2016-09" db="EMBL/GenBank/DDBJ databases">
        <title>Draft genome sequence for the type strain of Desulfuribacillus alkaliarsenatis AHT28, an obligately anaerobic, sulfidogenic bacterium isolated from Russian soda lake sediments.</title>
        <authorList>
            <person name="Abin C.A."/>
            <person name="Hollibaugh J.T."/>
        </authorList>
    </citation>
    <scope>NUCLEOTIDE SEQUENCE [LARGE SCALE GENOMIC DNA]</scope>
    <source>
        <strain evidence="9 10">AHT28</strain>
    </source>
</reference>
<dbReference type="GO" id="GO:0022857">
    <property type="term" value="F:transmembrane transporter activity"/>
    <property type="evidence" value="ECO:0007669"/>
    <property type="project" value="InterPro"/>
</dbReference>
<protein>
    <submittedName>
        <fullName evidence="9">Iron ABC transporter</fullName>
    </submittedName>
</protein>
<sequence length="334" mass="35109">MVIQQHIGKSIGILISLAVVAFLFLMSLAYGYTNTNVHTVYQAYFAYDGSSAQTVIKTMRMPRAVIAALAGASLAVSGAIMQALTRNPMASPGILGINAGASLSVVVGMTVFSIYSLQGFMWMAFLGAFLAAVAVFFIGSTGSSGLIPLKLTMAGVVLGFLFSSITTGLLIINEGRLENIIFWLAGSVEGRKLDMVMPVLPFIAVGLFISFAISGKINALLIGEEAAKGLGQKTWLVKAMGLIVVVFLSGSAVAMAGPIGFVGLIVPHVVRGLVGIDYRWVLPYCAVFGASLLLAADIFARFVMYPTEVPVGVATAALGAPFFMYLVRRGVMKG</sequence>
<evidence type="ECO:0000256" key="6">
    <source>
        <dbReference type="ARBA" id="ARBA00022989"/>
    </source>
</evidence>
<evidence type="ECO:0000256" key="7">
    <source>
        <dbReference type="ARBA" id="ARBA00023136"/>
    </source>
</evidence>
<evidence type="ECO:0000256" key="3">
    <source>
        <dbReference type="ARBA" id="ARBA00022448"/>
    </source>
</evidence>
<evidence type="ECO:0000256" key="8">
    <source>
        <dbReference type="SAM" id="Phobius"/>
    </source>
</evidence>
<feature type="transmembrane region" description="Helical" evidence="8">
    <location>
        <begin position="235"/>
        <end position="261"/>
    </location>
</feature>
<feature type="transmembrane region" description="Helical" evidence="8">
    <location>
        <begin position="309"/>
        <end position="327"/>
    </location>
</feature>
<accession>A0A1E5G2U7</accession>
<dbReference type="GO" id="GO:0033214">
    <property type="term" value="P:siderophore-iron import into cell"/>
    <property type="evidence" value="ECO:0007669"/>
    <property type="project" value="TreeGrafter"/>
</dbReference>
<keyword evidence="7 8" id="KW-0472">Membrane</keyword>
<keyword evidence="3" id="KW-0813">Transport</keyword>